<keyword evidence="8" id="KW-0472">Membrane</keyword>
<dbReference type="SUPFAM" id="SSF81321">
    <property type="entry name" value="Family A G protein-coupled receptor-like"/>
    <property type="match status" value="1"/>
</dbReference>
<evidence type="ECO:0000256" key="8">
    <source>
        <dbReference type="ARBA" id="ARBA00023136"/>
    </source>
</evidence>
<evidence type="ECO:0000256" key="9">
    <source>
        <dbReference type="ARBA" id="ARBA00023170"/>
    </source>
</evidence>
<keyword evidence="4 11" id="KW-0589">Pheromone response</keyword>
<dbReference type="Gene3D" id="1.20.1070.10">
    <property type="entry name" value="Rhodopsin 7-helix transmembrane proteins"/>
    <property type="match status" value="1"/>
</dbReference>
<evidence type="ECO:0000313" key="12">
    <source>
        <dbReference type="EMBL" id="KAF5914144.1"/>
    </source>
</evidence>
<dbReference type="AlphaFoldDB" id="A0A7J7EEW5"/>
<keyword evidence="6" id="KW-1133">Transmembrane helix</keyword>
<protein>
    <recommendedName>
        <fullName evidence="11">Vomeronasal type-1 receptor</fullName>
    </recommendedName>
</protein>
<dbReference type="GO" id="GO:0005886">
    <property type="term" value="C:plasma membrane"/>
    <property type="evidence" value="ECO:0007669"/>
    <property type="project" value="UniProtKB-SubCell"/>
</dbReference>
<evidence type="ECO:0000256" key="1">
    <source>
        <dbReference type="ARBA" id="ARBA00004651"/>
    </source>
</evidence>
<dbReference type="PANTHER" id="PTHR24062">
    <property type="entry name" value="VOMERONASAL TYPE-1 RECEPTOR"/>
    <property type="match status" value="1"/>
</dbReference>
<evidence type="ECO:0000313" key="13">
    <source>
        <dbReference type="Proteomes" id="UP000551758"/>
    </source>
</evidence>
<dbReference type="Proteomes" id="UP000551758">
    <property type="component" value="Unassembled WGS sequence"/>
</dbReference>
<evidence type="ECO:0000256" key="6">
    <source>
        <dbReference type="ARBA" id="ARBA00022989"/>
    </source>
</evidence>
<keyword evidence="3 11" id="KW-1003">Cell membrane</keyword>
<keyword evidence="10 11" id="KW-0807">Transducer</keyword>
<evidence type="ECO:0000256" key="5">
    <source>
        <dbReference type="ARBA" id="ARBA00022692"/>
    </source>
</evidence>
<comment type="caution">
    <text evidence="12">The sequence shown here is derived from an EMBL/GenBank/DDBJ whole genome shotgun (WGS) entry which is preliminary data.</text>
</comment>
<keyword evidence="5" id="KW-0812">Transmembrane</keyword>
<sequence length="169" mass="19238">MCLLPLVHQFTEKEPNGEGLLCAFCSVVSQKKDISPFAQRRKNKNLFQRWLCKKTADVITGIIFCSRLLRSHLFSERYPKNHRMEVGTVANVILFFHNVYPNLLHHKQRPTHTILTHMAVANLLVLLSSGIPHMMAAFVLRNPLSTFGCKLVFIYKGWLAIPLCAPPVS</sequence>
<proteinExistence type="inferred from homology"/>
<keyword evidence="7 11" id="KW-0297">G-protein coupled receptor</keyword>
<reference evidence="12 13" key="1">
    <citation type="journal article" date="2020" name="Mol. Biol. Evol.">
        <title>Interspecific Gene Flow and the Evolution of Specialization in Black and White Rhinoceros.</title>
        <authorList>
            <person name="Moodley Y."/>
            <person name="Westbury M.V."/>
            <person name="Russo I.M."/>
            <person name="Gopalakrishnan S."/>
            <person name="Rakotoarivelo A."/>
            <person name="Olsen R.A."/>
            <person name="Prost S."/>
            <person name="Tunstall T."/>
            <person name="Ryder O.A."/>
            <person name="Dalen L."/>
            <person name="Bruford M.W."/>
        </authorList>
    </citation>
    <scope>NUCLEOTIDE SEQUENCE [LARGE SCALE GENOMIC DNA]</scope>
    <source>
        <strain evidence="12">SBR-YM</strain>
        <tissue evidence="12">Skin</tissue>
    </source>
</reference>
<evidence type="ECO:0000256" key="10">
    <source>
        <dbReference type="ARBA" id="ARBA00023224"/>
    </source>
</evidence>
<dbReference type="InterPro" id="IPR004072">
    <property type="entry name" value="Vmron_rcpt_1"/>
</dbReference>
<evidence type="ECO:0000256" key="4">
    <source>
        <dbReference type="ARBA" id="ARBA00022507"/>
    </source>
</evidence>
<name>A0A7J7EEW5_DICBM</name>
<organism evidence="12 13">
    <name type="scientific">Diceros bicornis minor</name>
    <name type="common">South-central black rhinoceros</name>
    <dbReference type="NCBI Taxonomy" id="77932"/>
    <lineage>
        <taxon>Eukaryota</taxon>
        <taxon>Metazoa</taxon>
        <taxon>Chordata</taxon>
        <taxon>Craniata</taxon>
        <taxon>Vertebrata</taxon>
        <taxon>Euteleostomi</taxon>
        <taxon>Mammalia</taxon>
        <taxon>Eutheria</taxon>
        <taxon>Laurasiatheria</taxon>
        <taxon>Perissodactyla</taxon>
        <taxon>Rhinocerotidae</taxon>
        <taxon>Diceros</taxon>
    </lineage>
</organism>
<comment type="similarity">
    <text evidence="2 11">Belongs to the G-protein coupled receptor 1 family.</text>
</comment>
<evidence type="ECO:0000256" key="3">
    <source>
        <dbReference type="ARBA" id="ARBA00022475"/>
    </source>
</evidence>
<evidence type="ECO:0000256" key="11">
    <source>
        <dbReference type="RuleBase" id="RU364061"/>
    </source>
</evidence>
<dbReference type="GO" id="GO:0019236">
    <property type="term" value="P:response to pheromone"/>
    <property type="evidence" value="ECO:0007669"/>
    <property type="project" value="UniProtKB-KW"/>
</dbReference>
<keyword evidence="9 11" id="KW-0675">Receptor</keyword>
<comment type="subcellular location">
    <subcellularLocation>
        <location evidence="1 11">Cell membrane</location>
        <topology evidence="1 11">Multi-pass membrane protein</topology>
    </subcellularLocation>
</comment>
<dbReference type="GO" id="GO:0016503">
    <property type="term" value="F:pheromone receptor activity"/>
    <property type="evidence" value="ECO:0007669"/>
    <property type="project" value="InterPro"/>
</dbReference>
<accession>A0A7J7EEW5</accession>
<evidence type="ECO:0000256" key="7">
    <source>
        <dbReference type="ARBA" id="ARBA00023040"/>
    </source>
</evidence>
<evidence type="ECO:0000256" key="2">
    <source>
        <dbReference type="ARBA" id="ARBA00010663"/>
    </source>
</evidence>
<keyword evidence="13" id="KW-1185">Reference proteome</keyword>
<dbReference type="EMBL" id="JACDTQ010003472">
    <property type="protein sequence ID" value="KAF5914144.1"/>
    <property type="molecule type" value="Genomic_DNA"/>
</dbReference>
<gene>
    <name evidence="12" type="ORF">HPG69_003945</name>
</gene>
<dbReference type="Pfam" id="PF03402">
    <property type="entry name" value="V1R"/>
    <property type="match status" value="1"/>
</dbReference>